<evidence type="ECO:0000313" key="4">
    <source>
        <dbReference type="EMBL" id="TLE11516.1"/>
    </source>
</evidence>
<protein>
    <submittedName>
        <fullName evidence="4">Flagellar biosynthesis anti-sigma factor FlgM</fullName>
    </submittedName>
</protein>
<dbReference type="EMBL" id="CP019645">
    <property type="protein sequence ID" value="AQQ59661.1"/>
    <property type="molecule type" value="Genomic_DNA"/>
</dbReference>
<keyword evidence="4" id="KW-0969">Cilium</keyword>
<keyword evidence="4" id="KW-0282">Flagellum</keyword>
<evidence type="ECO:0000259" key="2">
    <source>
        <dbReference type="Pfam" id="PF04316"/>
    </source>
</evidence>
<reference evidence="4" key="3">
    <citation type="submission" date="2018-04" db="EMBL/GenBank/DDBJ databases">
        <authorList>
            <person name="Sheh A."/>
            <person name="Shen Z."/>
            <person name="Mannion A.J."/>
            <person name="Fox J.G."/>
        </authorList>
    </citation>
    <scope>NUCLEOTIDE SEQUENCE</scope>
    <source>
        <strain evidence="4">ATCC 49320</strain>
    </source>
</reference>
<dbReference type="KEGG" id="hbl:XJ32_05650"/>
<dbReference type="InterPro" id="IPR035890">
    <property type="entry name" value="Anti-sigma-28_factor_FlgM_sf"/>
</dbReference>
<evidence type="ECO:0000313" key="6">
    <source>
        <dbReference type="Proteomes" id="UP000188298"/>
    </source>
</evidence>
<feature type="region of interest" description="Disordered" evidence="1">
    <location>
        <begin position="1"/>
        <end position="23"/>
    </location>
</feature>
<dbReference type="InterPro" id="IPR031316">
    <property type="entry name" value="FlgM_C"/>
</dbReference>
<organism evidence="4 5">
    <name type="scientific">Helicobacter bilis</name>
    <dbReference type="NCBI Taxonomy" id="37372"/>
    <lineage>
        <taxon>Bacteria</taxon>
        <taxon>Pseudomonadati</taxon>
        <taxon>Campylobacterota</taxon>
        <taxon>Epsilonproteobacteria</taxon>
        <taxon>Campylobacterales</taxon>
        <taxon>Helicobacteraceae</taxon>
        <taxon>Helicobacter</taxon>
    </lineage>
</organism>
<proteinExistence type="predicted"/>
<name>A0A099UZP5_9HELI</name>
<dbReference type="Pfam" id="PF04316">
    <property type="entry name" value="FlgM"/>
    <property type="match status" value="1"/>
</dbReference>
<evidence type="ECO:0000313" key="3">
    <source>
        <dbReference type="EMBL" id="AQQ59661.1"/>
    </source>
</evidence>
<feature type="region of interest" description="Disordered" evidence="1">
    <location>
        <begin position="29"/>
        <end position="48"/>
    </location>
</feature>
<dbReference type="EMBL" id="JRPJ02000005">
    <property type="protein sequence ID" value="TLE11516.1"/>
    <property type="molecule type" value="Genomic_DNA"/>
</dbReference>
<reference evidence="4 5" key="1">
    <citation type="journal article" date="2014" name="Genome Announc.">
        <title>Draft genome sequences of eight enterohepatic helicobacter species isolated from both laboratory and wild rodents.</title>
        <authorList>
            <person name="Sheh A."/>
            <person name="Shen Z."/>
            <person name="Fox J.G."/>
        </authorList>
    </citation>
    <scope>NUCLEOTIDE SEQUENCE [LARGE SCALE GENOMIC DNA]</scope>
    <source>
        <strain evidence="4 5">ATCC 49320</strain>
    </source>
</reference>
<dbReference type="SUPFAM" id="SSF101498">
    <property type="entry name" value="Anti-sigma factor FlgM"/>
    <property type="match status" value="1"/>
</dbReference>
<keyword evidence="4" id="KW-0966">Cell projection</keyword>
<dbReference type="Proteomes" id="UP000029857">
    <property type="component" value="Unassembled WGS sequence"/>
</dbReference>
<evidence type="ECO:0000256" key="1">
    <source>
        <dbReference type="SAM" id="MobiDB-lite"/>
    </source>
</evidence>
<reference evidence="3 6" key="2">
    <citation type="submission" date="2017-02" db="EMBL/GenBank/DDBJ databases">
        <title>Whole genome sequencing of Helicobacter bilis strain AAQJH.</title>
        <authorList>
            <person name="Conlan S."/>
            <person name="Thomas P.J."/>
            <person name="Mullikin J."/>
            <person name="Palmore T.N."/>
            <person name="Frank K.M."/>
            <person name="Segre J.A."/>
        </authorList>
    </citation>
    <scope>NUCLEOTIDE SEQUENCE [LARGE SCALE GENOMIC DNA]</scope>
    <source>
        <strain evidence="3 6">AAQJH</strain>
    </source>
</reference>
<evidence type="ECO:0000313" key="5">
    <source>
        <dbReference type="Proteomes" id="UP000029857"/>
    </source>
</evidence>
<dbReference type="RefSeq" id="WP_005216841.1">
    <property type="nucleotide sequence ID" value="NZ_CABKOK010000001.1"/>
</dbReference>
<feature type="domain" description="Anti-sigma-28 factor FlgM C-terminal" evidence="2">
    <location>
        <begin position="47"/>
        <end position="76"/>
    </location>
</feature>
<gene>
    <name evidence="4" type="ORF">LS79_002435</name>
    <name evidence="3" type="ORF">XJ32_05650</name>
</gene>
<sequence length="82" mass="9335">MRIASSIAASVQQTQARERNDINRNYEKSVENKQQENNLFSNVGDRKHSDRIAQLKEDIKNGNYQVNLAATSEKMAQSLLNL</sequence>
<accession>A0A099UZP5</accession>
<dbReference type="Proteomes" id="UP000188298">
    <property type="component" value="Chromosome"/>
</dbReference>
<dbReference type="AlphaFoldDB" id="A0A099UZP5"/>